<feature type="transmembrane region" description="Helical" evidence="5">
    <location>
        <begin position="12"/>
        <end position="30"/>
    </location>
</feature>
<dbReference type="GO" id="GO:0016627">
    <property type="term" value="F:oxidoreductase activity, acting on the CH-CH group of donors"/>
    <property type="evidence" value="ECO:0007669"/>
    <property type="project" value="InterPro"/>
</dbReference>
<feature type="domain" description="3-oxo-5-alpha-steroid 4-dehydrogenase C-terminal" evidence="6">
    <location>
        <begin position="74"/>
        <end position="214"/>
    </location>
</feature>
<evidence type="ECO:0000256" key="2">
    <source>
        <dbReference type="ARBA" id="ARBA00022692"/>
    </source>
</evidence>
<evidence type="ECO:0000259" key="6">
    <source>
        <dbReference type="Pfam" id="PF02544"/>
    </source>
</evidence>
<comment type="subcellular location">
    <subcellularLocation>
        <location evidence="1">Membrane</location>
        <topology evidence="1">Multi-pass membrane protein</topology>
    </subcellularLocation>
</comment>
<dbReference type="Pfam" id="PF02544">
    <property type="entry name" value="Steroid_dh"/>
    <property type="match status" value="1"/>
</dbReference>
<evidence type="ECO:0000256" key="5">
    <source>
        <dbReference type="SAM" id="Phobius"/>
    </source>
</evidence>
<organism evidence="7">
    <name type="scientific">marine metagenome</name>
    <dbReference type="NCBI Taxonomy" id="408172"/>
    <lineage>
        <taxon>unclassified sequences</taxon>
        <taxon>metagenomes</taxon>
        <taxon>ecological metagenomes</taxon>
    </lineage>
</organism>
<evidence type="ECO:0000256" key="4">
    <source>
        <dbReference type="ARBA" id="ARBA00023136"/>
    </source>
</evidence>
<dbReference type="AlphaFoldDB" id="A0A382HVR1"/>
<feature type="transmembrane region" description="Helical" evidence="5">
    <location>
        <begin position="155"/>
        <end position="183"/>
    </location>
</feature>
<evidence type="ECO:0000256" key="3">
    <source>
        <dbReference type="ARBA" id="ARBA00022989"/>
    </source>
</evidence>
<feature type="transmembrane region" description="Helical" evidence="5">
    <location>
        <begin position="99"/>
        <end position="120"/>
    </location>
</feature>
<evidence type="ECO:0000313" key="7">
    <source>
        <dbReference type="EMBL" id="SVB90713.1"/>
    </source>
</evidence>
<keyword evidence="3 5" id="KW-1133">Transmembrane helix</keyword>
<reference evidence="7" key="1">
    <citation type="submission" date="2018-05" db="EMBL/GenBank/DDBJ databases">
        <authorList>
            <person name="Lanie J.A."/>
            <person name="Ng W.-L."/>
            <person name="Kazmierczak K.M."/>
            <person name="Andrzejewski T.M."/>
            <person name="Davidsen T.M."/>
            <person name="Wayne K.J."/>
            <person name="Tettelin H."/>
            <person name="Glass J.I."/>
            <person name="Rusch D."/>
            <person name="Podicherti R."/>
            <person name="Tsui H.-C.T."/>
            <person name="Winkler M.E."/>
        </authorList>
    </citation>
    <scope>NUCLEOTIDE SEQUENCE</scope>
</reference>
<dbReference type="EMBL" id="UINC01063263">
    <property type="protein sequence ID" value="SVB90713.1"/>
    <property type="molecule type" value="Genomic_DNA"/>
</dbReference>
<dbReference type="InterPro" id="IPR001104">
    <property type="entry name" value="3-oxo-5_a-steroid_4-DH_C"/>
</dbReference>
<accession>A0A382HVR1</accession>
<sequence>MILREKYFIDIHKGATGIFMILLMYIYGTWDSVTSWVYLALHGTYGVLWISKSIIFPDTTWEQKTSIWYGLYIWFGLTLYWSSGWIINSGFFNDRLPQIAPPWLIGLCVSMFGLGVFLHFSADMYKHTMLTQRPGNLISDGIMGKCRNINYFGELMIYLSFALLAMHWLPLLFLGLMMAIVWFPNMIKKDRSLSRYPGFGEYKKKSKLFIPYIF</sequence>
<keyword evidence="2 5" id="KW-0812">Transmembrane</keyword>
<name>A0A382HVR1_9ZZZZ</name>
<dbReference type="GO" id="GO:0006629">
    <property type="term" value="P:lipid metabolic process"/>
    <property type="evidence" value="ECO:0007669"/>
    <property type="project" value="InterPro"/>
</dbReference>
<dbReference type="GO" id="GO:0016020">
    <property type="term" value="C:membrane"/>
    <property type="evidence" value="ECO:0007669"/>
    <property type="project" value="UniProtKB-SubCell"/>
</dbReference>
<feature type="transmembrane region" description="Helical" evidence="5">
    <location>
        <begin position="36"/>
        <end position="55"/>
    </location>
</feature>
<evidence type="ECO:0000256" key="1">
    <source>
        <dbReference type="ARBA" id="ARBA00004141"/>
    </source>
</evidence>
<dbReference type="Gene3D" id="1.20.120.1630">
    <property type="match status" value="1"/>
</dbReference>
<feature type="transmembrane region" description="Helical" evidence="5">
    <location>
        <begin position="67"/>
        <end position="87"/>
    </location>
</feature>
<proteinExistence type="predicted"/>
<protein>
    <recommendedName>
        <fullName evidence="6">3-oxo-5-alpha-steroid 4-dehydrogenase C-terminal domain-containing protein</fullName>
    </recommendedName>
</protein>
<gene>
    <name evidence="7" type="ORF">METZ01_LOCUS243567</name>
</gene>
<keyword evidence="4 5" id="KW-0472">Membrane</keyword>